<evidence type="ECO:0000256" key="3">
    <source>
        <dbReference type="ARBA" id="ARBA00022692"/>
    </source>
</evidence>
<dbReference type="GO" id="GO:0016020">
    <property type="term" value="C:membrane"/>
    <property type="evidence" value="ECO:0007669"/>
    <property type="project" value="UniProtKB-SubCell"/>
</dbReference>
<dbReference type="PROSITE" id="PS50850">
    <property type="entry name" value="MFS"/>
    <property type="match status" value="1"/>
</dbReference>
<evidence type="ECO:0000256" key="4">
    <source>
        <dbReference type="ARBA" id="ARBA00022989"/>
    </source>
</evidence>
<keyword evidence="4 6" id="KW-1133">Transmembrane helix</keyword>
<feature type="domain" description="Major facilitator superfamily (MFS) profile" evidence="7">
    <location>
        <begin position="23"/>
        <end position="516"/>
    </location>
</feature>
<protein>
    <submittedName>
        <fullName evidence="9">MFS transporter, DHA2 family, multidrug resistance protein</fullName>
    </submittedName>
    <submittedName>
        <fullName evidence="8">Multidrug resistance protein B</fullName>
    </submittedName>
</protein>
<evidence type="ECO:0000313" key="8">
    <source>
        <dbReference type="EMBL" id="SEI20292.1"/>
    </source>
</evidence>
<keyword evidence="11" id="KW-1185">Reference proteome</keyword>
<dbReference type="Pfam" id="PF07690">
    <property type="entry name" value="MFS_1"/>
    <property type="match status" value="1"/>
</dbReference>
<dbReference type="Proteomes" id="UP000183063">
    <property type="component" value="Unassembled WGS sequence"/>
</dbReference>
<name>A0A1H8W7X9_9HYPH</name>
<dbReference type="Proteomes" id="UP000198939">
    <property type="component" value="Unassembled WGS sequence"/>
</dbReference>
<dbReference type="InterPro" id="IPR011701">
    <property type="entry name" value="MFS"/>
</dbReference>
<evidence type="ECO:0000256" key="1">
    <source>
        <dbReference type="ARBA" id="ARBA00004141"/>
    </source>
</evidence>
<dbReference type="EMBL" id="FNXB01000069">
    <property type="protein sequence ID" value="SEI20292.1"/>
    <property type="molecule type" value="Genomic_DNA"/>
</dbReference>
<feature type="transmembrane region" description="Helical" evidence="6">
    <location>
        <begin position="373"/>
        <end position="397"/>
    </location>
</feature>
<keyword evidence="2" id="KW-0813">Transport</keyword>
<gene>
    <name evidence="8" type="primary">emrB_7</name>
    <name evidence="8" type="ORF">RTCCBAU85039_6352</name>
    <name evidence="9" type="ORF">SAMN05216228_105615</name>
</gene>
<dbReference type="PANTHER" id="PTHR42718:SF9">
    <property type="entry name" value="MAJOR FACILITATOR SUPERFAMILY MULTIDRUG TRANSPORTER MFSC"/>
    <property type="match status" value="1"/>
</dbReference>
<evidence type="ECO:0000256" key="5">
    <source>
        <dbReference type="ARBA" id="ARBA00023136"/>
    </source>
</evidence>
<evidence type="ECO:0000256" key="2">
    <source>
        <dbReference type="ARBA" id="ARBA00022448"/>
    </source>
</evidence>
<feature type="transmembrane region" description="Helical" evidence="6">
    <location>
        <begin position="143"/>
        <end position="166"/>
    </location>
</feature>
<feature type="transmembrane region" description="Helical" evidence="6">
    <location>
        <begin position="316"/>
        <end position="337"/>
    </location>
</feature>
<keyword evidence="3 6" id="KW-0812">Transmembrane</keyword>
<dbReference type="OrthoDB" id="9812221at2"/>
<reference evidence="9 11" key="1">
    <citation type="submission" date="2016-10" db="EMBL/GenBank/DDBJ databases">
        <authorList>
            <person name="Varghese N."/>
            <person name="Submissions S."/>
        </authorList>
    </citation>
    <scope>NUCLEOTIDE SEQUENCE [LARGE SCALE GENOMIC DNA]</scope>
    <source>
        <strain evidence="9 11">CGMCC 1.7071</strain>
    </source>
</reference>
<evidence type="ECO:0000313" key="11">
    <source>
        <dbReference type="Proteomes" id="UP000198939"/>
    </source>
</evidence>
<dbReference type="InterPro" id="IPR020846">
    <property type="entry name" value="MFS_dom"/>
</dbReference>
<evidence type="ECO:0000313" key="10">
    <source>
        <dbReference type="Proteomes" id="UP000183063"/>
    </source>
</evidence>
<dbReference type="SUPFAM" id="SSF103473">
    <property type="entry name" value="MFS general substrate transporter"/>
    <property type="match status" value="1"/>
</dbReference>
<accession>A0A1H8W7X9</accession>
<sequence>MSATPSAYGPVTSGTTANRPYLIVAALLLASFVVGFDTRVFTVGLPDLRGAYSLGADEASWLNTTANAPQILISSAVAWLATVFGVRRVMIPSSLVYACISFAIPLLHDGPALYALHAVRALLLGVFIPATIMVIFRNLDMRYWLVGIAIYALRLPLSQNLGFVLVGVYGDYLGWQWLYWQDVIVAPLIALLLLVAAPKEEINVSLLATADWGGMLLLGSSMTMLYIALDQGNRLDWFQSGIINSLLAGGAILAIGFFINESVVKLPWAHASVILSRNIGLGYAVIVAFTFSSSSGSIVIPAFLQNVVGLRPIAISELYVVGAVIPVFVFITLAVYLQRRVDSRLCILIGLVAMALGSLFGSRLTIEWSPWNFLPVVLLFTAGQSFTFFSTVVYLLANTDPKRATAASAYIQVIRLGSAELAVSVLSTWLRQREQFHSNVLNGPITASSRDFHGVMARLETLFGASPRGSLEALSTVAAHVRAQAYVLAYSDGFILSFCFAVVGLGLVALMGAMPFGPLHPDFHRKGPAAGTPVAQSKAA</sequence>
<dbReference type="PANTHER" id="PTHR42718">
    <property type="entry name" value="MAJOR FACILITATOR SUPERFAMILY MULTIDRUG TRANSPORTER MFSC"/>
    <property type="match status" value="1"/>
</dbReference>
<feature type="transmembrane region" description="Helical" evidence="6">
    <location>
        <begin position="344"/>
        <end position="361"/>
    </location>
</feature>
<evidence type="ECO:0000259" key="7">
    <source>
        <dbReference type="PROSITE" id="PS50850"/>
    </source>
</evidence>
<keyword evidence="5 6" id="KW-0472">Membrane</keyword>
<organism evidence="8 10">
    <name type="scientific">Rhizobium tibeticum</name>
    <dbReference type="NCBI Taxonomy" id="501024"/>
    <lineage>
        <taxon>Bacteria</taxon>
        <taxon>Pseudomonadati</taxon>
        <taxon>Pseudomonadota</taxon>
        <taxon>Alphaproteobacteria</taxon>
        <taxon>Hyphomicrobiales</taxon>
        <taxon>Rhizobiaceae</taxon>
        <taxon>Rhizobium/Agrobacterium group</taxon>
        <taxon>Rhizobium</taxon>
    </lineage>
</organism>
<evidence type="ECO:0000256" key="6">
    <source>
        <dbReference type="SAM" id="Phobius"/>
    </source>
</evidence>
<feature type="transmembrane region" description="Helical" evidence="6">
    <location>
        <begin position="178"/>
        <end position="197"/>
    </location>
</feature>
<proteinExistence type="predicted"/>
<feature type="transmembrane region" description="Helical" evidence="6">
    <location>
        <begin position="494"/>
        <end position="516"/>
    </location>
</feature>
<dbReference type="GO" id="GO:0022857">
    <property type="term" value="F:transmembrane transporter activity"/>
    <property type="evidence" value="ECO:0007669"/>
    <property type="project" value="InterPro"/>
</dbReference>
<feature type="transmembrane region" description="Helical" evidence="6">
    <location>
        <begin position="241"/>
        <end position="259"/>
    </location>
</feature>
<dbReference type="AlphaFoldDB" id="A0A1H8W7X9"/>
<feature type="transmembrane region" description="Helical" evidence="6">
    <location>
        <begin position="21"/>
        <end position="41"/>
    </location>
</feature>
<dbReference type="EMBL" id="FOCV01000056">
    <property type="protein sequence ID" value="SEP23537.1"/>
    <property type="molecule type" value="Genomic_DNA"/>
</dbReference>
<evidence type="ECO:0000313" key="9">
    <source>
        <dbReference type="EMBL" id="SEP23537.1"/>
    </source>
</evidence>
<feature type="transmembrane region" description="Helical" evidence="6">
    <location>
        <begin position="204"/>
        <end position="229"/>
    </location>
</feature>
<reference evidence="10" key="3">
    <citation type="submission" date="2016-10" db="EMBL/GenBank/DDBJ databases">
        <authorList>
            <person name="Wibberg D."/>
        </authorList>
    </citation>
    <scope>NUCLEOTIDE SEQUENCE [LARGE SCALE GENOMIC DNA]</scope>
</reference>
<reference evidence="8" key="2">
    <citation type="submission" date="2016-10" db="EMBL/GenBank/DDBJ databases">
        <authorList>
            <person name="de Groot N.N."/>
        </authorList>
    </citation>
    <scope>NUCLEOTIDE SEQUENCE [LARGE SCALE GENOMIC DNA]</scope>
    <source>
        <strain evidence="8">CCBAU85039</strain>
    </source>
</reference>
<dbReference type="Gene3D" id="1.20.1250.20">
    <property type="entry name" value="MFS general substrate transporter like domains"/>
    <property type="match status" value="2"/>
</dbReference>
<dbReference type="InterPro" id="IPR036259">
    <property type="entry name" value="MFS_trans_sf"/>
</dbReference>
<dbReference type="RefSeq" id="WP_072381663.1">
    <property type="nucleotide sequence ID" value="NZ_FNXB01000069.1"/>
</dbReference>
<comment type="subcellular location">
    <subcellularLocation>
        <location evidence="1">Membrane</location>
        <topology evidence="1">Multi-pass membrane protein</topology>
    </subcellularLocation>
</comment>
<feature type="transmembrane region" description="Helical" evidence="6">
    <location>
        <begin position="114"/>
        <end position="136"/>
    </location>
</feature>
<dbReference type="STRING" id="501024.RTCCBAU85039_6352"/>
<feature type="transmembrane region" description="Helical" evidence="6">
    <location>
        <begin position="280"/>
        <end position="304"/>
    </location>
</feature>